<dbReference type="Pfam" id="PF01189">
    <property type="entry name" value="Methyltr_RsmB-F"/>
    <property type="match status" value="1"/>
</dbReference>
<dbReference type="Pfam" id="PF25378">
    <property type="entry name" value="PUA_NSUN2"/>
    <property type="match status" value="1"/>
</dbReference>
<dbReference type="GO" id="GO:0030488">
    <property type="term" value="P:tRNA methylation"/>
    <property type="evidence" value="ECO:0007669"/>
    <property type="project" value="TreeGrafter"/>
</dbReference>
<dbReference type="RefSeq" id="XP_049266031.1">
    <property type="nucleotide sequence ID" value="XM_049410320.1"/>
</dbReference>
<dbReference type="PANTHER" id="PTHR22808">
    <property type="entry name" value="NCL1 YEAST -RELATED NOL1/NOP2/FMU SUN DOMAIN-CONTAINING"/>
    <property type="match status" value="1"/>
</dbReference>
<dbReference type="InterPro" id="IPR057285">
    <property type="entry name" value="Pre-PUA_NSUN2"/>
</dbReference>
<dbReference type="GO" id="GO:0005634">
    <property type="term" value="C:nucleus"/>
    <property type="evidence" value="ECO:0007669"/>
    <property type="project" value="TreeGrafter"/>
</dbReference>
<dbReference type="InterPro" id="IPR018314">
    <property type="entry name" value="RsmB/NOL1/NOP2-like_CS"/>
</dbReference>
<evidence type="ECO:0000256" key="1">
    <source>
        <dbReference type="ARBA" id="ARBA00007494"/>
    </source>
</evidence>
<dbReference type="InterPro" id="IPR023267">
    <property type="entry name" value="RCMT"/>
</dbReference>
<dbReference type="GO" id="GO:0000049">
    <property type="term" value="F:tRNA binding"/>
    <property type="evidence" value="ECO:0007669"/>
    <property type="project" value="TreeGrafter"/>
</dbReference>
<dbReference type="GO" id="GO:0005737">
    <property type="term" value="C:cytoplasm"/>
    <property type="evidence" value="ECO:0007669"/>
    <property type="project" value="TreeGrafter"/>
</dbReference>
<organism evidence="9 10">
    <name type="scientific">[Candida] subhashii</name>
    <dbReference type="NCBI Taxonomy" id="561895"/>
    <lineage>
        <taxon>Eukaryota</taxon>
        <taxon>Fungi</taxon>
        <taxon>Dikarya</taxon>
        <taxon>Ascomycota</taxon>
        <taxon>Saccharomycotina</taxon>
        <taxon>Pichiomycetes</taxon>
        <taxon>Debaryomycetaceae</taxon>
        <taxon>Spathaspora</taxon>
    </lineage>
</organism>
<dbReference type="PROSITE" id="PS01153">
    <property type="entry name" value="NOL1_NOP2_SUN"/>
    <property type="match status" value="1"/>
</dbReference>
<keyword evidence="4 6" id="KW-0949">S-adenosyl-L-methionine</keyword>
<feature type="compositionally biased region" description="Basic and acidic residues" evidence="7">
    <location>
        <begin position="16"/>
        <end position="27"/>
    </location>
</feature>
<keyword evidence="10" id="KW-1185">Reference proteome</keyword>
<protein>
    <submittedName>
        <fullName evidence="9">NCL1</fullName>
    </submittedName>
</protein>
<feature type="binding site" evidence="6">
    <location>
        <position position="207"/>
    </location>
    <ligand>
        <name>S-adenosyl-L-methionine</name>
        <dbReference type="ChEBI" id="CHEBI:59789"/>
    </ligand>
</feature>
<feature type="compositionally biased region" description="Acidic residues" evidence="7">
    <location>
        <begin position="691"/>
        <end position="720"/>
    </location>
</feature>
<reference evidence="9 10" key="1">
    <citation type="journal article" date="2021" name="DNA Res.">
        <title>Genome analysis of Candida subhashii reveals its hybrid nature and dual mitochondrial genome conformations.</title>
        <authorList>
            <person name="Mixao V."/>
            <person name="Hegedusova E."/>
            <person name="Saus E."/>
            <person name="Pryszcz L.P."/>
            <person name="Cillingova A."/>
            <person name="Nosek J."/>
            <person name="Gabaldon T."/>
        </authorList>
    </citation>
    <scope>NUCLEOTIDE SEQUENCE [LARGE SCALE GENOMIC DNA]</scope>
    <source>
        <strain evidence="9 10">CBS 10753</strain>
    </source>
</reference>
<feature type="domain" description="SAM-dependent MTase RsmB/NOP-type" evidence="8">
    <location>
        <begin position="59"/>
        <end position="414"/>
    </location>
</feature>
<name>A0A8J5QRH4_9ASCO</name>
<dbReference type="InterPro" id="IPR049560">
    <property type="entry name" value="MeTrfase_RsmB-F_NOP2_cat"/>
</dbReference>
<evidence type="ECO:0000256" key="2">
    <source>
        <dbReference type="ARBA" id="ARBA00022603"/>
    </source>
</evidence>
<evidence type="ECO:0000256" key="6">
    <source>
        <dbReference type="PROSITE-ProRule" id="PRU01023"/>
    </source>
</evidence>
<keyword evidence="3 6" id="KW-0808">Transferase</keyword>
<dbReference type="Pfam" id="PF25376">
    <property type="entry name" value="Pre-PUA_NSUN2"/>
    <property type="match status" value="1"/>
</dbReference>
<evidence type="ECO:0000256" key="7">
    <source>
        <dbReference type="SAM" id="MobiDB-lite"/>
    </source>
</evidence>
<dbReference type="Proteomes" id="UP000694255">
    <property type="component" value="Unassembled WGS sequence"/>
</dbReference>
<feature type="compositionally biased region" description="Low complexity" evidence="7">
    <location>
        <begin position="677"/>
        <end position="690"/>
    </location>
</feature>
<dbReference type="GO" id="GO:0016428">
    <property type="term" value="F:tRNA (cytidine-5-)-methyltransferase activity"/>
    <property type="evidence" value="ECO:0007669"/>
    <property type="project" value="TreeGrafter"/>
</dbReference>
<feature type="compositionally biased region" description="Basic residues" evidence="7">
    <location>
        <begin position="1"/>
        <end position="10"/>
    </location>
</feature>
<evidence type="ECO:0000259" key="8">
    <source>
        <dbReference type="PROSITE" id="PS51686"/>
    </source>
</evidence>
<comment type="similarity">
    <text evidence="1 6">Belongs to the class I-like SAM-binding methyltransferase superfamily. RsmB/NOP family.</text>
</comment>
<dbReference type="PROSITE" id="PS51686">
    <property type="entry name" value="SAM_MT_RSMB_NOP"/>
    <property type="match status" value="1"/>
</dbReference>
<evidence type="ECO:0000256" key="3">
    <source>
        <dbReference type="ARBA" id="ARBA00022679"/>
    </source>
</evidence>
<proteinExistence type="inferred from homology"/>
<dbReference type="GeneID" id="73467425"/>
<comment type="caution">
    <text evidence="9">The sequence shown here is derived from an EMBL/GenBank/DDBJ whole genome shotgun (WGS) entry which is preliminary data.</text>
</comment>
<sequence>MGKRNFRKGKGGSGGGDKKGFGKRASDNENWTEAVRESAVWEKYYKTMNIIPEEEWDTFKKHCQDTLPLTFRITGSRKHAEEIREIFQTRHVSKLQDAEFDGVKLTPKPLAYYPDGLGWQLDVSKAVIRKQKEFAKTQRFLVVETQVGNISRQEAVSMIPPLLMDIKPHHYVLDMCAAPGSKTAQLVEALHSDDENKLPTGFVLANDSDYKRSHMLVHQVKRLNSPNFITVNHDATLFPKIKLNDANEFLKFDRILCDVPCSGDATMRKNVNVWKDFRVGNGLGLHPLQFNILNRGLQLLKKGGRLVYSTCSLSPVENEAVVAAALRKWGKDQLRLVDVSQELPGLIRREGISDWKVFGKDMELREKGSAEDIPETAFPPTSEEAAEFNLNRCIRVYPHLQNTGGFFIAVFEKIDPEQVEGSKRELEEEEIDQESEESKKQKTNTEMVHKPQKKQKLPRDANEEPFIFLDPNHPELQKCWPFYDVKDTFPKDCTLVRNATGEPIRTIYYVAPIVRDILSITEQKLKIIQAGIKLFVAQRNDLGSCPWRVQTESLHTIERHLGEKRHLKCNLKLLEVLFIEAFPKVKDIKERGIDPEFSNKLEEMEEGCIFLTVERGDGLEDLFLPLWKGKSNINLMVNKNDTHELLYRVFDVETSAKDEGKEKIYQQKVEAEKKARAAAAASGEIESTVEPTEESTVEPTEESTVEPTEDSAFETPEVEN</sequence>
<keyword evidence="2 6" id="KW-0489">Methyltransferase</keyword>
<dbReference type="AlphaFoldDB" id="A0A8J5QRH4"/>
<feature type="region of interest" description="Disordered" evidence="7">
    <location>
        <begin position="1"/>
        <end position="28"/>
    </location>
</feature>
<feature type="active site" description="Nucleophile" evidence="6">
    <location>
        <position position="311"/>
    </location>
</feature>
<feature type="region of interest" description="Disordered" evidence="7">
    <location>
        <begin position="421"/>
        <end position="456"/>
    </location>
</feature>
<evidence type="ECO:0000313" key="9">
    <source>
        <dbReference type="EMBL" id="KAG7665799.1"/>
    </source>
</evidence>
<accession>A0A8J5QRH4</accession>
<keyword evidence="5 6" id="KW-0694">RNA-binding</keyword>
<feature type="region of interest" description="Disordered" evidence="7">
    <location>
        <begin position="677"/>
        <end position="720"/>
    </location>
</feature>
<feature type="binding site" evidence="6">
    <location>
        <begin position="176"/>
        <end position="182"/>
    </location>
    <ligand>
        <name>S-adenosyl-L-methionine</name>
        <dbReference type="ChEBI" id="CHEBI:59789"/>
    </ligand>
</feature>
<evidence type="ECO:0000256" key="5">
    <source>
        <dbReference type="ARBA" id="ARBA00022884"/>
    </source>
</evidence>
<dbReference type="EMBL" id="JAGSYN010000046">
    <property type="protein sequence ID" value="KAG7665799.1"/>
    <property type="molecule type" value="Genomic_DNA"/>
</dbReference>
<evidence type="ECO:0000313" key="10">
    <source>
        <dbReference type="Proteomes" id="UP000694255"/>
    </source>
</evidence>
<dbReference type="InterPro" id="IPR001678">
    <property type="entry name" value="MeTrfase_RsmB-F_NOP2_dom"/>
</dbReference>
<gene>
    <name evidence="9" type="ORF">J8A68_000624</name>
</gene>
<feature type="binding site" evidence="6">
    <location>
        <position position="258"/>
    </location>
    <ligand>
        <name>S-adenosyl-L-methionine</name>
        <dbReference type="ChEBI" id="CHEBI:59789"/>
    </ligand>
</feature>
<feature type="binding site" evidence="6">
    <location>
        <position position="234"/>
    </location>
    <ligand>
        <name>S-adenosyl-L-methionine</name>
        <dbReference type="ChEBI" id="CHEBI:59789"/>
    </ligand>
</feature>
<dbReference type="InterPro" id="IPR057286">
    <property type="entry name" value="PUA_NSUN2"/>
</dbReference>
<dbReference type="OrthoDB" id="6093671at2759"/>
<dbReference type="PANTHER" id="PTHR22808:SF1">
    <property type="entry name" value="RNA CYTOSINE-C(5)-METHYLTRANSFERASE NSUN2-RELATED"/>
    <property type="match status" value="1"/>
</dbReference>
<dbReference type="CDD" id="cd02440">
    <property type="entry name" value="AdoMet_MTases"/>
    <property type="match status" value="1"/>
</dbReference>
<evidence type="ECO:0000256" key="4">
    <source>
        <dbReference type="ARBA" id="ARBA00022691"/>
    </source>
</evidence>